<dbReference type="EMBL" id="VBUU01000002">
    <property type="protein sequence ID" value="TLG16537.1"/>
    <property type="molecule type" value="Genomic_DNA"/>
</dbReference>
<dbReference type="Proteomes" id="UP000308349">
    <property type="component" value="Unassembled WGS sequence"/>
</dbReference>
<name>A0A5R8PIZ7_9NOCA</name>
<dbReference type="OrthoDB" id="4158431at2"/>
<evidence type="ECO:0000313" key="1">
    <source>
        <dbReference type="EMBL" id="TLG16537.1"/>
    </source>
</evidence>
<dbReference type="AlphaFoldDB" id="A0A5R8PIZ7"/>
<sequence length="182" mass="19817">MAVGNVYFLTMHEPYQTPEHAVPINATIVHGLSLLHPTVPQPDGGRIYRCLTEFPGRTAGCLVPLSTLTYELNGGQLWHMVGDWQPVSEAVAYLARTKQCDAMPIGLPPIAAALLSGGPTTIHTLHHTDGRQVHVGPTERQQQLLDLTRHVGAYAAQGAFWPGDNLVVPPIAPTRMPYQPHK</sequence>
<gene>
    <name evidence="1" type="ORF">FEK35_04665</name>
</gene>
<proteinExistence type="predicted"/>
<protein>
    <submittedName>
        <fullName evidence="1">Uncharacterized protein</fullName>
    </submittedName>
</protein>
<accession>A0A5R8PIZ7</accession>
<organism evidence="1 2">
    <name type="scientific">Nocardia cyriacigeorgica</name>
    <dbReference type="NCBI Taxonomy" id="135487"/>
    <lineage>
        <taxon>Bacteria</taxon>
        <taxon>Bacillati</taxon>
        <taxon>Actinomycetota</taxon>
        <taxon>Actinomycetes</taxon>
        <taxon>Mycobacteriales</taxon>
        <taxon>Nocardiaceae</taxon>
        <taxon>Nocardia</taxon>
    </lineage>
</organism>
<reference evidence="1 2" key="1">
    <citation type="submission" date="2019-05" db="EMBL/GenBank/DDBJ databases">
        <title>Genomes sequences of two Nocardia cyriacigeorgica environmental isolates, type strains Nocardia asteroides ATCC 19247 and Nocardia cyriacigeorgica DSM 44484.</title>
        <authorList>
            <person name="Vautrin F."/>
            <person name="Bergeron E."/>
            <person name="Dubost A."/>
            <person name="Abrouk D."/>
            <person name="Rodriguez Nava V."/>
            <person name="Pujic P."/>
        </authorList>
    </citation>
    <scope>NUCLEOTIDE SEQUENCE [LARGE SCALE GENOMIC DNA]</scope>
    <source>
        <strain evidence="1 2">EML 1456</strain>
    </source>
</reference>
<comment type="caution">
    <text evidence="1">The sequence shown here is derived from an EMBL/GenBank/DDBJ whole genome shotgun (WGS) entry which is preliminary data.</text>
</comment>
<evidence type="ECO:0000313" key="2">
    <source>
        <dbReference type="Proteomes" id="UP000308349"/>
    </source>
</evidence>